<dbReference type="RefSeq" id="XP_015517927.1">
    <property type="nucleotide sequence ID" value="XM_015662441.1"/>
</dbReference>
<feature type="compositionally biased region" description="Polar residues" evidence="1">
    <location>
        <begin position="1"/>
        <end position="14"/>
    </location>
</feature>
<accession>A0A6J0BUI4</accession>
<evidence type="ECO:0000256" key="1">
    <source>
        <dbReference type="SAM" id="MobiDB-lite"/>
    </source>
</evidence>
<sequence length="250" mass="29100">MDTNYMSAKNTTLEKTTDQENEHLNLSQLRKAIDETEAEDTVLGNEILELLKEIEIRPETFPEYVKESLKDVSMILKEYGLSDVDETSLLISMERKTIHDKKRQLLERESRTKYRQLLDKHSILQKELCDLKGNVSCIVNSIAEMKDEIKNDDISCKSQTTKLDEYNELACKMETGHDNLDMKKFEPKKLLDKYRRFITLNDRLVELEQTLAPYSDLPPNLLQARALLNSKEMEYKQISEQFLSASLSNI</sequence>
<dbReference type="KEGG" id="nlo:107222905"/>
<dbReference type="OrthoDB" id="8185744at2759"/>
<protein>
    <submittedName>
        <fullName evidence="3 4">Uncharacterized protein LOC107222905</fullName>
    </submittedName>
</protein>
<dbReference type="GeneID" id="107222905"/>
<gene>
    <name evidence="3 4" type="primary">LOC107222905</name>
</gene>
<dbReference type="Proteomes" id="UP000829291">
    <property type="component" value="Chromosome 7"/>
</dbReference>
<evidence type="ECO:0000313" key="4">
    <source>
        <dbReference type="RefSeq" id="XP_046602161.1"/>
    </source>
</evidence>
<keyword evidence="2" id="KW-1185">Reference proteome</keyword>
<evidence type="ECO:0000313" key="2">
    <source>
        <dbReference type="Proteomes" id="UP000829291"/>
    </source>
</evidence>
<dbReference type="AlphaFoldDB" id="A0A6J0BUI4"/>
<organism evidence="2 3">
    <name type="scientific">Neodiprion lecontei</name>
    <name type="common">Redheaded pine sawfly</name>
    <dbReference type="NCBI Taxonomy" id="441921"/>
    <lineage>
        <taxon>Eukaryota</taxon>
        <taxon>Metazoa</taxon>
        <taxon>Ecdysozoa</taxon>
        <taxon>Arthropoda</taxon>
        <taxon>Hexapoda</taxon>
        <taxon>Insecta</taxon>
        <taxon>Pterygota</taxon>
        <taxon>Neoptera</taxon>
        <taxon>Endopterygota</taxon>
        <taxon>Hymenoptera</taxon>
        <taxon>Tenthredinoidea</taxon>
        <taxon>Diprionidae</taxon>
        <taxon>Diprioninae</taxon>
        <taxon>Neodiprion</taxon>
    </lineage>
</organism>
<reference evidence="3" key="1">
    <citation type="submission" date="2025-04" db="UniProtKB">
        <authorList>
            <consortium name="RefSeq"/>
        </authorList>
    </citation>
    <scope>IDENTIFICATION</scope>
    <source>
        <tissue evidence="4">Thorax and Abdomen</tissue>
        <tissue evidence="3">Whole body</tissue>
    </source>
</reference>
<evidence type="ECO:0000313" key="3">
    <source>
        <dbReference type="RefSeq" id="XP_015517927.1"/>
    </source>
</evidence>
<dbReference type="InParanoid" id="A0A6J0BUI4"/>
<proteinExistence type="predicted"/>
<dbReference type="RefSeq" id="XP_046602161.1">
    <property type="nucleotide sequence ID" value="XM_046746205.1"/>
</dbReference>
<dbReference type="Pfam" id="PF25762">
    <property type="entry name" value="HAUS1"/>
    <property type="match status" value="1"/>
</dbReference>
<name>A0A6J0BUI4_NEOLC</name>
<dbReference type="InterPro" id="IPR026243">
    <property type="entry name" value="HAUS1"/>
</dbReference>
<feature type="region of interest" description="Disordered" evidence="1">
    <location>
        <begin position="1"/>
        <end position="20"/>
    </location>
</feature>